<organism evidence="5 6">
    <name type="scientific">Clarias magur</name>
    <name type="common">Asian catfish</name>
    <name type="synonym">Macropteronotus magur</name>
    <dbReference type="NCBI Taxonomy" id="1594786"/>
    <lineage>
        <taxon>Eukaryota</taxon>
        <taxon>Metazoa</taxon>
        <taxon>Chordata</taxon>
        <taxon>Craniata</taxon>
        <taxon>Vertebrata</taxon>
        <taxon>Euteleostomi</taxon>
        <taxon>Actinopterygii</taxon>
        <taxon>Neopterygii</taxon>
        <taxon>Teleostei</taxon>
        <taxon>Ostariophysi</taxon>
        <taxon>Siluriformes</taxon>
        <taxon>Clariidae</taxon>
        <taxon>Clarias</taxon>
    </lineage>
</organism>
<dbReference type="InterPro" id="IPR014716">
    <property type="entry name" value="Fibrinogen_a/b/g_C_1"/>
</dbReference>
<evidence type="ECO:0000256" key="1">
    <source>
        <dbReference type="ARBA" id="ARBA00022723"/>
    </source>
</evidence>
<keyword evidence="2" id="KW-0430">Lectin</keyword>
<dbReference type="AlphaFoldDB" id="A0A8J4TIH5"/>
<keyword evidence="4" id="KW-1015">Disulfide bond</keyword>
<evidence type="ECO:0000313" key="5">
    <source>
        <dbReference type="EMBL" id="KAF5891154.1"/>
    </source>
</evidence>
<comment type="caution">
    <text evidence="5">The sequence shown here is derived from an EMBL/GenBank/DDBJ whole genome shotgun (WGS) entry which is preliminary data.</text>
</comment>
<reference evidence="5" key="1">
    <citation type="submission" date="2020-07" db="EMBL/GenBank/DDBJ databases">
        <title>Clarias magur genome sequencing, assembly and annotation.</title>
        <authorList>
            <person name="Kushwaha B."/>
            <person name="Kumar R."/>
            <person name="Das P."/>
            <person name="Joshi C.G."/>
            <person name="Kumar D."/>
            <person name="Nagpure N.S."/>
            <person name="Pandey M."/>
            <person name="Agarwal S."/>
            <person name="Srivastava S."/>
            <person name="Singh M."/>
            <person name="Sahoo L."/>
            <person name="Jayasankar P."/>
            <person name="Meher P.K."/>
            <person name="Koringa P.G."/>
            <person name="Iquebal M.A."/>
            <person name="Das S.P."/>
            <person name="Bit A."/>
            <person name="Patnaik S."/>
            <person name="Patel N."/>
            <person name="Shah T.M."/>
            <person name="Hinsu A."/>
            <person name="Jena J.K."/>
        </authorList>
    </citation>
    <scope>NUCLEOTIDE SEQUENCE</scope>
    <source>
        <strain evidence="5">CIFAMagur01</strain>
        <tissue evidence="5">Testis</tissue>
    </source>
</reference>
<dbReference type="Proteomes" id="UP000727407">
    <property type="component" value="Unassembled WGS sequence"/>
</dbReference>
<name>A0A8J4TIH5_CLAMG</name>
<keyword evidence="1" id="KW-0479">Metal-binding</keyword>
<dbReference type="NCBIfam" id="NF040941">
    <property type="entry name" value="GGGWT_bact"/>
    <property type="match status" value="1"/>
</dbReference>
<keyword evidence="6" id="KW-1185">Reference proteome</keyword>
<dbReference type="GO" id="GO:0005615">
    <property type="term" value="C:extracellular space"/>
    <property type="evidence" value="ECO:0007669"/>
    <property type="project" value="TreeGrafter"/>
</dbReference>
<protein>
    <submittedName>
        <fullName evidence="5">Intelectin-like</fullName>
    </submittedName>
</protein>
<dbReference type="OrthoDB" id="8903120at2759"/>
<evidence type="ECO:0000256" key="3">
    <source>
        <dbReference type="ARBA" id="ARBA00022837"/>
    </source>
</evidence>
<dbReference type="PANTHER" id="PTHR16146">
    <property type="entry name" value="INTELECTIN"/>
    <property type="match status" value="1"/>
</dbReference>
<dbReference type="EMBL" id="QNUK01000612">
    <property type="protein sequence ID" value="KAF5891154.1"/>
    <property type="molecule type" value="Genomic_DNA"/>
</dbReference>
<feature type="non-terminal residue" evidence="5">
    <location>
        <position position="1"/>
    </location>
</feature>
<evidence type="ECO:0000256" key="4">
    <source>
        <dbReference type="ARBA" id="ARBA00023157"/>
    </source>
</evidence>
<dbReference type="GO" id="GO:0070492">
    <property type="term" value="F:oligosaccharide binding"/>
    <property type="evidence" value="ECO:0007669"/>
    <property type="project" value="TreeGrafter"/>
</dbReference>
<accession>A0A8J4TIH5</accession>
<evidence type="ECO:0000313" key="6">
    <source>
        <dbReference type="Proteomes" id="UP000727407"/>
    </source>
</evidence>
<gene>
    <name evidence="5" type="ORF">DAT39_019144</name>
</gene>
<dbReference type="PANTHER" id="PTHR16146:SF46">
    <property type="entry name" value="INTELECTIN-1A-RELATED"/>
    <property type="match status" value="1"/>
</dbReference>
<proteinExistence type="predicted"/>
<dbReference type="Gene3D" id="3.90.215.10">
    <property type="entry name" value="Gamma Fibrinogen, chain A, domain 1"/>
    <property type="match status" value="1"/>
</dbReference>
<dbReference type="GO" id="GO:0046872">
    <property type="term" value="F:metal ion binding"/>
    <property type="evidence" value="ECO:0007669"/>
    <property type="project" value="UniProtKB-KW"/>
</dbReference>
<evidence type="ECO:0000256" key="2">
    <source>
        <dbReference type="ARBA" id="ARBA00022734"/>
    </source>
</evidence>
<keyword evidence="3" id="KW-0106">Calcium</keyword>
<sequence>GIYYLRTPSEFVYQTYCDMTTAGGGWTLEASVHKNDTNGKCTIGPRSKFMFILMDIS</sequence>
<dbReference type="InterPro" id="IPR036056">
    <property type="entry name" value="Fibrinogen-like_C"/>
</dbReference>
<dbReference type="SUPFAM" id="SSF56496">
    <property type="entry name" value="Fibrinogen C-terminal domain-like"/>
    <property type="match status" value="1"/>
</dbReference>